<dbReference type="InterPro" id="IPR025398">
    <property type="entry name" value="DUF4371"/>
</dbReference>
<accession>A0A8S1AF10</accession>
<sequence length="360" mass="40791">MSINSQLLLDIERHNAKVDRNRKIFQRLIDVVCFLGKQELAFRGHDESVSSLNRGNYTNYLEVVDLLAKYDGVLETHLQSASTSFEGMSNLTQNDLISSVASVMIDRVKAEIKQSDFVAVMVDETPDVSGREQLVLVLRYFRDSEVVDRFIKYVDVSTDRTAATLSSIILEILEEFDCVSKLVAQTYDGAAVLSSQINGVQALVRQNCPQAMYVWCSAHILNLVLSKSFERVAETKRFFGIIKSIAAFFHTSTKRMTHYNKFADMKKLPRVAETSWTYHSRTVNVINNASTHLLELFENMNENTQDWDGETLTQKIEDDQGSNSSDEDIPSQQIGLIASTSRGHSVKKKKKHFSKNKKEL</sequence>
<gene>
    <name evidence="3" type="ORF">APLA_LOCUS10227</name>
</gene>
<keyword evidence="4" id="KW-1185">Reference proteome</keyword>
<dbReference type="PANTHER" id="PTHR45749">
    <property type="match status" value="1"/>
</dbReference>
<feature type="domain" description="DUF4371" evidence="2">
    <location>
        <begin position="24"/>
        <end position="199"/>
    </location>
</feature>
<dbReference type="EMBL" id="CADEBC010000522">
    <property type="protein sequence ID" value="CAB3244944.1"/>
    <property type="molecule type" value="Genomic_DNA"/>
</dbReference>
<proteinExistence type="predicted"/>
<dbReference type="InterPro" id="IPR012337">
    <property type="entry name" value="RNaseH-like_sf"/>
</dbReference>
<feature type="compositionally biased region" description="Basic residues" evidence="1">
    <location>
        <begin position="344"/>
        <end position="360"/>
    </location>
</feature>
<evidence type="ECO:0000313" key="3">
    <source>
        <dbReference type="EMBL" id="CAB3244944.1"/>
    </source>
</evidence>
<name>A0A8S1AF10_ARCPL</name>
<dbReference type="AlphaFoldDB" id="A0A8S1AF10"/>
<evidence type="ECO:0000313" key="4">
    <source>
        <dbReference type="Proteomes" id="UP000494106"/>
    </source>
</evidence>
<evidence type="ECO:0000259" key="2">
    <source>
        <dbReference type="Pfam" id="PF14291"/>
    </source>
</evidence>
<comment type="caution">
    <text evidence="3">The sequence shown here is derived from an EMBL/GenBank/DDBJ whole genome shotgun (WGS) entry which is preliminary data.</text>
</comment>
<feature type="region of interest" description="Disordered" evidence="1">
    <location>
        <begin position="317"/>
        <end position="360"/>
    </location>
</feature>
<dbReference type="PANTHER" id="PTHR45749:SF28">
    <property type="entry name" value="ZINC FINGER MYM-TYPE PROTEIN 1-LIKE-RELATED"/>
    <property type="match status" value="1"/>
</dbReference>
<evidence type="ECO:0000256" key="1">
    <source>
        <dbReference type="SAM" id="MobiDB-lite"/>
    </source>
</evidence>
<dbReference type="OrthoDB" id="10063284at2759"/>
<reference evidence="3 4" key="1">
    <citation type="submission" date="2020-04" db="EMBL/GenBank/DDBJ databases">
        <authorList>
            <person name="Wallbank WR R."/>
            <person name="Pardo Diaz C."/>
            <person name="Kozak K."/>
            <person name="Martin S."/>
            <person name="Jiggins C."/>
            <person name="Moest M."/>
            <person name="Warren A I."/>
            <person name="Byers J.R.P. K."/>
            <person name="Montejo-Kovacevich G."/>
            <person name="Yen C E."/>
        </authorList>
    </citation>
    <scope>NUCLEOTIDE SEQUENCE [LARGE SCALE GENOMIC DNA]</scope>
</reference>
<dbReference type="Pfam" id="PF14291">
    <property type="entry name" value="DUF4371"/>
    <property type="match status" value="1"/>
</dbReference>
<feature type="compositionally biased region" description="Polar residues" evidence="1">
    <location>
        <begin position="330"/>
        <end position="343"/>
    </location>
</feature>
<protein>
    <recommendedName>
        <fullName evidence="2">DUF4371 domain-containing protein</fullName>
    </recommendedName>
</protein>
<dbReference type="SUPFAM" id="SSF53098">
    <property type="entry name" value="Ribonuclease H-like"/>
    <property type="match status" value="1"/>
</dbReference>
<organism evidence="3 4">
    <name type="scientific">Arctia plantaginis</name>
    <name type="common">Wood tiger moth</name>
    <name type="synonym">Phalaena plantaginis</name>
    <dbReference type="NCBI Taxonomy" id="874455"/>
    <lineage>
        <taxon>Eukaryota</taxon>
        <taxon>Metazoa</taxon>
        <taxon>Ecdysozoa</taxon>
        <taxon>Arthropoda</taxon>
        <taxon>Hexapoda</taxon>
        <taxon>Insecta</taxon>
        <taxon>Pterygota</taxon>
        <taxon>Neoptera</taxon>
        <taxon>Endopterygota</taxon>
        <taxon>Lepidoptera</taxon>
        <taxon>Glossata</taxon>
        <taxon>Ditrysia</taxon>
        <taxon>Noctuoidea</taxon>
        <taxon>Erebidae</taxon>
        <taxon>Arctiinae</taxon>
        <taxon>Arctia</taxon>
    </lineage>
</organism>
<dbReference type="Proteomes" id="UP000494106">
    <property type="component" value="Unassembled WGS sequence"/>
</dbReference>